<dbReference type="Proteomes" id="UP000539265">
    <property type="component" value="Unassembled WGS sequence"/>
</dbReference>
<dbReference type="AlphaFoldDB" id="A0A839SM03"/>
<accession>A0A839SM03</accession>
<dbReference type="EMBL" id="JACHWX010000027">
    <property type="protein sequence ID" value="MBB3058906.1"/>
    <property type="molecule type" value="Genomic_DNA"/>
</dbReference>
<name>A0A839SM03_9SPHI</name>
<organism evidence="2 3">
    <name type="scientific">Mucilaginibacter gotjawali</name>
    <dbReference type="NCBI Taxonomy" id="1550579"/>
    <lineage>
        <taxon>Bacteria</taxon>
        <taxon>Pseudomonadati</taxon>
        <taxon>Bacteroidota</taxon>
        <taxon>Sphingobacteriia</taxon>
        <taxon>Sphingobacteriales</taxon>
        <taxon>Sphingobacteriaceae</taxon>
        <taxon>Mucilaginibacter</taxon>
    </lineage>
</organism>
<evidence type="ECO:0000313" key="3">
    <source>
        <dbReference type="Proteomes" id="UP000539265"/>
    </source>
</evidence>
<protein>
    <recommendedName>
        <fullName evidence="4">Outer membrane protein beta-barrel domain-containing protein</fullName>
    </recommendedName>
</protein>
<sequence length="423" mass="47944">MKYLSKILLIFILVPFFSDAQSNYKPGFVVVAKGDTLRGFIDYQDWDSNPEEISFKTSPGDKERKTYMLNDINYFSITGLAAYKKYTCSISTDVTNTLHLGEGRDTSVKVATVFLRVLQQGKNLALYSYTDGLKTRFYIGETPAFTPAELVYRIYYDMANPGGRTVNENTYQKQLFALANKYNMLDDKTTARLQTANYEKGDLLTIVSRINQVSKVDFEKKYTDHGKVAFYISAALSMSNTTSSPQSSYSIAGGIPYNSYQPAVAFGLDFIPDPNGRAEFRVDLSVNPSQFNALYKLRVSPYVDARASYNQLGVFLTPQAMYNFYNAPNFKFYLGVGFALTYFNFSKPYFQSQNTSSPDPGFPQESFYFNTLNNAFLFKAGFRIQRNWEIYFNYYTSTAATKGGYFGLNNVLKQAGVSYFFGK</sequence>
<evidence type="ECO:0000256" key="1">
    <source>
        <dbReference type="SAM" id="SignalP"/>
    </source>
</evidence>
<proteinExistence type="predicted"/>
<comment type="caution">
    <text evidence="2">The sequence shown here is derived from an EMBL/GenBank/DDBJ whole genome shotgun (WGS) entry which is preliminary data.</text>
</comment>
<feature type="signal peptide" evidence="1">
    <location>
        <begin position="1"/>
        <end position="20"/>
    </location>
</feature>
<keyword evidence="3" id="KW-1185">Reference proteome</keyword>
<reference evidence="2" key="1">
    <citation type="submission" date="2020-08" db="EMBL/GenBank/DDBJ databases">
        <title>Genomic Encyclopedia of Type Strains, Phase III (KMG-III): the genomes of soil and plant-associated and newly described type strains.</title>
        <authorList>
            <person name="Whitman W."/>
        </authorList>
    </citation>
    <scope>NUCLEOTIDE SEQUENCE [LARGE SCALE GENOMIC DNA]</scope>
    <source>
        <strain evidence="2">CECT 8628</strain>
    </source>
</reference>
<feature type="chain" id="PRO_5032344392" description="Outer membrane protein beta-barrel domain-containing protein" evidence="1">
    <location>
        <begin position="21"/>
        <end position="423"/>
    </location>
</feature>
<dbReference type="SUPFAM" id="SSF56925">
    <property type="entry name" value="OMPA-like"/>
    <property type="match status" value="1"/>
</dbReference>
<evidence type="ECO:0008006" key="4">
    <source>
        <dbReference type="Google" id="ProtNLM"/>
    </source>
</evidence>
<gene>
    <name evidence="2" type="ORF">FHS11_005366</name>
</gene>
<evidence type="ECO:0000313" key="2">
    <source>
        <dbReference type="EMBL" id="MBB3058906.1"/>
    </source>
</evidence>
<keyword evidence="1" id="KW-0732">Signal</keyword>
<dbReference type="InterPro" id="IPR011250">
    <property type="entry name" value="OMP/PagP_B-barrel"/>
</dbReference>
<dbReference type="RefSeq" id="WP_096355798.1">
    <property type="nucleotide sequence ID" value="NZ_AP017313.1"/>
</dbReference>
<dbReference type="Gene3D" id="2.40.160.20">
    <property type="match status" value="1"/>
</dbReference>
<dbReference type="OrthoDB" id="677565at2"/>